<protein>
    <recommendedName>
        <fullName evidence="3">PE domain-containing protein</fullName>
    </recommendedName>
</protein>
<keyword evidence="2" id="KW-1185">Reference proteome</keyword>
<evidence type="ECO:0000313" key="2">
    <source>
        <dbReference type="Proteomes" id="UP000308760"/>
    </source>
</evidence>
<dbReference type="Proteomes" id="UP000308760">
    <property type="component" value="Unassembled WGS sequence"/>
</dbReference>
<sequence>MTEILVDPEGMQSWADGSTSLAEKFGDLATLLEQARVNDECFGPIGEAVGLAGGYFESLDSCQEMAETAQSFLEFGSEAVSLCAAEYGVTDDAMAKVFDTLSEMLGEG</sequence>
<organism evidence="1 2">
    <name type="scientific">Glycomyces buryatensis</name>
    <dbReference type="NCBI Taxonomy" id="2570927"/>
    <lineage>
        <taxon>Bacteria</taxon>
        <taxon>Bacillati</taxon>
        <taxon>Actinomycetota</taxon>
        <taxon>Actinomycetes</taxon>
        <taxon>Glycomycetales</taxon>
        <taxon>Glycomycetaceae</taxon>
        <taxon>Glycomyces</taxon>
    </lineage>
</organism>
<gene>
    <name evidence="1" type="ORF">FAB82_14680</name>
</gene>
<dbReference type="AlphaFoldDB" id="A0A4S8QCB7"/>
<dbReference type="OrthoDB" id="3699896at2"/>
<dbReference type="RefSeq" id="WP_136535290.1">
    <property type="nucleotide sequence ID" value="NZ_STGY01000056.1"/>
</dbReference>
<reference evidence="2" key="1">
    <citation type="submission" date="2019-04" db="EMBL/GenBank/DDBJ databases">
        <title>Nocardioides xinjiangensis sp. nov.</title>
        <authorList>
            <person name="Liu S."/>
        </authorList>
    </citation>
    <scope>NUCLEOTIDE SEQUENCE [LARGE SCALE GENOMIC DNA]</scope>
    <source>
        <strain evidence="2">18</strain>
    </source>
</reference>
<proteinExistence type="predicted"/>
<dbReference type="EMBL" id="STGY01000056">
    <property type="protein sequence ID" value="THV40515.1"/>
    <property type="molecule type" value="Genomic_DNA"/>
</dbReference>
<reference evidence="1 2" key="2">
    <citation type="submission" date="2019-05" db="EMBL/GenBank/DDBJ databases">
        <title>Glycomyces buryatensis sp. nov.</title>
        <authorList>
            <person name="Nikitina E."/>
        </authorList>
    </citation>
    <scope>NUCLEOTIDE SEQUENCE [LARGE SCALE GENOMIC DNA]</scope>
    <source>
        <strain evidence="1 2">18</strain>
    </source>
</reference>
<accession>A0A4S8QCB7</accession>
<evidence type="ECO:0000313" key="1">
    <source>
        <dbReference type="EMBL" id="THV40515.1"/>
    </source>
</evidence>
<name>A0A4S8QCB7_9ACTN</name>
<evidence type="ECO:0008006" key="3">
    <source>
        <dbReference type="Google" id="ProtNLM"/>
    </source>
</evidence>
<comment type="caution">
    <text evidence="1">The sequence shown here is derived from an EMBL/GenBank/DDBJ whole genome shotgun (WGS) entry which is preliminary data.</text>
</comment>